<feature type="non-terminal residue" evidence="1">
    <location>
        <position position="1"/>
    </location>
</feature>
<evidence type="ECO:0000313" key="1">
    <source>
        <dbReference type="EMBL" id="RDY00729.1"/>
    </source>
</evidence>
<reference evidence="1" key="1">
    <citation type="submission" date="2018-05" db="EMBL/GenBank/DDBJ databases">
        <title>Draft genome of Mucuna pruriens seed.</title>
        <authorList>
            <person name="Nnadi N.E."/>
            <person name="Vos R."/>
            <person name="Hasami M.H."/>
            <person name="Devisetty U.K."/>
            <person name="Aguiy J.C."/>
        </authorList>
    </citation>
    <scope>NUCLEOTIDE SEQUENCE [LARGE SCALE GENOMIC DNA]</scope>
    <source>
        <strain evidence="1">JCA_2017</strain>
    </source>
</reference>
<comment type="caution">
    <text evidence="1">The sequence shown here is derived from an EMBL/GenBank/DDBJ whole genome shotgun (WGS) entry which is preliminary data.</text>
</comment>
<gene>
    <name evidence="1" type="ORF">CR513_16052</name>
</gene>
<sequence length="280" mass="32441">MEHHEYNTSNTLKNDVYFQEKVSVPFSWEYKPGLSKVTHQNNEARCRNLVLQPPPRSSSRTRRDNKKIRVEEEEGADFILCAVQSSSLGTRSFRLESQKQDPFVEAYKKCTQTPKDHFMHKRQSSKSNKNNGSWPNIMRYMDIFSCKFCGDGKIPFSWERKPGVPKVTTIGESCPKEHKLQPQSVGNSVHAFQIPLPPYYTTFSKKGLIGMQDRDPFFEAYKKCTKSTKSVDRNIKLQIKTNIETRFRNSMSFISCKRSCAVRDNNLVRISHLPQNVDED</sequence>
<accession>A0A371HD40</accession>
<dbReference type="AlphaFoldDB" id="A0A371HD40"/>
<organism evidence="1 2">
    <name type="scientific">Mucuna pruriens</name>
    <name type="common">Velvet bean</name>
    <name type="synonym">Dolichos pruriens</name>
    <dbReference type="NCBI Taxonomy" id="157652"/>
    <lineage>
        <taxon>Eukaryota</taxon>
        <taxon>Viridiplantae</taxon>
        <taxon>Streptophyta</taxon>
        <taxon>Embryophyta</taxon>
        <taxon>Tracheophyta</taxon>
        <taxon>Spermatophyta</taxon>
        <taxon>Magnoliopsida</taxon>
        <taxon>eudicotyledons</taxon>
        <taxon>Gunneridae</taxon>
        <taxon>Pentapetalae</taxon>
        <taxon>rosids</taxon>
        <taxon>fabids</taxon>
        <taxon>Fabales</taxon>
        <taxon>Fabaceae</taxon>
        <taxon>Papilionoideae</taxon>
        <taxon>50 kb inversion clade</taxon>
        <taxon>NPAAA clade</taxon>
        <taxon>indigoferoid/millettioid clade</taxon>
        <taxon>Phaseoleae</taxon>
        <taxon>Mucuna</taxon>
    </lineage>
</organism>
<dbReference type="Proteomes" id="UP000257109">
    <property type="component" value="Unassembled WGS sequence"/>
</dbReference>
<name>A0A371HD40_MUCPR</name>
<dbReference type="PANTHER" id="PTHR33696">
    <property type="entry name" value="T22J18.15-RELATED"/>
    <property type="match status" value="1"/>
</dbReference>
<protein>
    <submittedName>
        <fullName evidence="1">Uncharacterized protein</fullName>
    </submittedName>
</protein>
<dbReference type="OrthoDB" id="745459at2759"/>
<dbReference type="PANTHER" id="PTHR33696:SF3">
    <property type="entry name" value="FLZ-TYPE DOMAIN-CONTAINING PROTEIN"/>
    <property type="match status" value="1"/>
</dbReference>
<dbReference type="EMBL" id="QJKJ01002922">
    <property type="protein sequence ID" value="RDY00729.1"/>
    <property type="molecule type" value="Genomic_DNA"/>
</dbReference>
<keyword evidence="2" id="KW-1185">Reference proteome</keyword>
<proteinExistence type="predicted"/>
<evidence type="ECO:0000313" key="2">
    <source>
        <dbReference type="Proteomes" id="UP000257109"/>
    </source>
</evidence>